<feature type="domain" description="UvrD-like helicase C-terminal" evidence="3">
    <location>
        <begin position="431"/>
        <end position="492"/>
    </location>
</feature>
<dbReference type="Proteomes" id="UP001500936">
    <property type="component" value="Unassembled WGS sequence"/>
</dbReference>
<dbReference type="InterPro" id="IPR027785">
    <property type="entry name" value="UvrD-like_helicase_C"/>
</dbReference>
<dbReference type="InterPro" id="IPR027417">
    <property type="entry name" value="P-loop_NTPase"/>
</dbReference>
<feature type="domain" description="TATA-binding-like protein" evidence="4">
    <location>
        <begin position="650"/>
        <end position="725"/>
    </location>
</feature>
<evidence type="ECO:0008006" key="7">
    <source>
        <dbReference type="Google" id="ProtNLM"/>
    </source>
</evidence>
<dbReference type="Pfam" id="PF13245">
    <property type="entry name" value="AAA_19"/>
    <property type="match status" value="1"/>
</dbReference>
<evidence type="ECO:0000313" key="5">
    <source>
        <dbReference type="EMBL" id="GAA4398574.1"/>
    </source>
</evidence>
<dbReference type="Gene3D" id="3.40.50.300">
    <property type="entry name" value="P-loop containing nucleotide triphosphate hydrolases"/>
    <property type="match status" value="2"/>
</dbReference>
<dbReference type="Pfam" id="PF22721">
    <property type="entry name" value="TBP-TOTE"/>
    <property type="match status" value="1"/>
</dbReference>
<protein>
    <recommendedName>
        <fullName evidence="7">UvrD-like helicase C-terminal domain-containing protein</fullName>
    </recommendedName>
</protein>
<dbReference type="RefSeq" id="WP_345264436.1">
    <property type="nucleotide sequence ID" value="NZ_BAABHB010000001.1"/>
</dbReference>
<evidence type="ECO:0000259" key="4">
    <source>
        <dbReference type="Pfam" id="PF22721"/>
    </source>
</evidence>
<gene>
    <name evidence="5" type="ORF">GCM10023187_09390</name>
</gene>
<accession>A0ABP8JZX6</accession>
<dbReference type="CDD" id="cd18809">
    <property type="entry name" value="SF1_C_RecD"/>
    <property type="match status" value="1"/>
</dbReference>
<organism evidence="5 6">
    <name type="scientific">Nibrella viscosa</name>
    <dbReference type="NCBI Taxonomy" id="1084524"/>
    <lineage>
        <taxon>Bacteria</taxon>
        <taxon>Pseudomonadati</taxon>
        <taxon>Bacteroidota</taxon>
        <taxon>Cytophagia</taxon>
        <taxon>Cytophagales</taxon>
        <taxon>Spirosomataceae</taxon>
        <taxon>Nibrella</taxon>
    </lineage>
</organism>
<keyword evidence="2" id="KW-0067">ATP-binding</keyword>
<dbReference type="InterPro" id="IPR050534">
    <property type="entry name" value="Coronavir_polyprotein_1ab"/>
</dbReference>
<keyword evidence="6" id="KW-1185">Reference proteome</keyword>
<evidence type="ECO:0000256" key="1">
    <source>
        <dbReference type="ARBA" id="ARBA00022741"/>
    </source>
</evidence>
<reference evidence="6" key="1">
    <citation type="journal article" date="2019" name="Int. J. Syst. Evol. Microbiol.">
        <title>The Global Catalogue of Microorganisms (GCM) 10K type strain sequencing project: providing services to taxonomists for standard genome sequencing and annotation.</title>
        <authorList>
            <consortium name="The Broad Institute Genomics Platform"/>
            <consortium name="The Broad Institute Genome Sequencing Center for Infectious Disease"/>
            <person name="Wu L."/>
            <person name="Ma J."/>
        </authorList>
    </citation>
    <scope>NUCLEOTIDE SEQUENCE [LARGE SCALE GENOMIC DNA]</scope>
    <source>
        <strain evidence="6">JCM 17925</strain>
    </source>
</reference>
<keyword evidence="1" id="KW-0547">Nucleotide-binding</keyword>
<dbReference type="PANTHER" id="PTHR43788:SF6">
    <property type="entry name" value="DNA HELICASE B"/>
    <property type="match status" value="1"/>
</dbReference>
<dbReference type="Pfam" id="PF13538">
    <property type="entry name" value="UvrD_C_2"/>
    <property type="match status" value="1"/>
</dbReference>
<dbReference type="EMBL" id="BAABHB010000001">
    <property type="protein sequence ID" value="GAA4398574.1"/>
    <property type="molecule type" value="Genomic_DNA"/>
</dbReference>
<name>A0ABP8JZX6_9BACT</name>
<dbReference type="InterPro" id="IPR054572">
    <property type="entry name" value="TBP-TOTE"/>
</dbReference>
<comment type="caution">
    <text evidence="5">The sequence shown here is derived from an EMBL/GenBank/DDBJ whole genome shotgun (WGS) entry which is preliminary data.</text>
</comment>
<proteinExistence type="predicted"/>
<sequence>MSQILLYFTNLNLTDAQSKVAVEVEAFLKSCDPVFLLKGYAGTGKTTLLRGICQYTANTLKRDAFLMAPTGRAAQVLSEKTKVEAKTIHKSIYSFHDLDTIETVGEEGGELFRFVYKLRSDADIVNQVFIVDEGSMLSDVDADSEFFRFGSGRVLHDLLQFGKIGQPNVRTQLLIVGDPAQLPPVGMAFSPALDEQYFADTYKLNVRTAELRDVVRQGGQSGVLELATNVRRCITANRFTHFAVPDNGIDVKTLSWAAFMSAYQQASTRKVVICYKNKTAKDLSECIRKERFGPKAPVLQKGDLVVAGMNNIRLGVMNGTFGMIAEVTDQVVERSYTLKRSTGPVSGTLRWRWVEVMFRGDNGSPYTLSTWLFENFLLSDHSRLDSIESQALFVDFVIRYRNETGQRSTKTNEFREALRNDPFVNALMVKYGYAVTCHKAQGSEWPDVLICFDYSKVANFNPYQDKQTEKELTNSDFYRWAYTAITRASSRLLALNPPSFSVFSKLSWIDTVLANEFMATQGVETHMILWGTKEDQWLEQLGLIQRNDSVQQKLIEVWHRLQRVGVVIKSITEKPFQEHLALEQAGKLTRAVLYFDGKHQIKSHMMLGGDQALASLVDHTLKQPVNIVVEREVLSDLAQSSLHYTPVADQPQLQILFDEITQFGQEKDVRIANVTPMLYRERYSFERGTERAVVDFVYDDQGFFKEARPLAKHCKGQALLNDLHKFVLSLRK</sequence>
<dbReference type="SUPFAM" id="SSF52540">
    <property type="entry name" value="P-loop containing nucleoside triphosphate hydrolases"/>
    <property type="match status" value="2"/>
</dbReference>
<evidence type="ECO:0000313" key="6">
    <source>
        <dbReference type="Proteomes" id="UP001500936"/>
    </source>
</evidence>
<evidence type="ECO:0000259" key="3">
    <source>
        <dbReference type="Pfam" id="PF13538"/>
    </source>
</evidence>
<dbReference type="PANTHER" id="PTHR43788">
    <property type="entry name" value="DNA2/NAM7 HELICASE FAMILY MEMBER"/>
    <property type="match status" value="1"/>
</dbReference>
<evidence type="ECO:0000256" key="2">
    <source>
        <dbReference type="ARBA" id="ARBA00022840"/>
    </source>
</evidence>